<feature type="transmembrane region" description="Helical" evidence="17">
    <location>
        <begin position="305"/>
        <end position="323"/>
    </location>
</feature>
<gene>
    <name evidence="19" type="ORF">XD54_0375</name>
</gene>
<dbReference type="FunFam" id="1.10.287.1770:FF:000003">
    <property type="entry name" value="Ferrous iron transport protein B"/>
    <property type="match status" value="1"/>
</dbReference>
<keyword evidence="5" id="KW-0997">Cell inner membrane</keyword>
<dbReference type="Gene3D" id="1.10.287.1770">
    <property type="match status" value="1"/>
</dbReference>
<evidence type="ECO:0000256" key="2">
    <source>
        <dbReference type="ARBA" id="ARBA00022448"/>
    </source>
</evidence>
<dbReference type="InterPro" id="IPR003373">
    <property type="entry name" value="Fe2_transport_prot-B"/>
</dbReference>
<keyword evidence="12 17" id="KW-0472">Membrane</keyword>
<feature type="binding site" evidence="16">
    <location>
        <position position="40"/>
    </location>
    <ligand>
        <name>Mg(2+)</name>
        <dbReference type="ChEBI" id="CHEBI:18420"/>
        <label>2</label>
    </ligand>
</feature>
<evidence type="ECO:0000256" key="8">
    <source>
        <dbReference type="ARBA" id="ARBA00022989"/>
    </source>
</evidence>
<dbReference type="Pfam" id="PF07664">
    <property type="entry name" value="FeoB_C"/>
    <property type="match status" value="1"/>
</dbReference>
<dbReference type="InterPro" id="IPR050860">
    <property type="entry name" value="FeoB_GTPase"/>
</dbReference>
<dbReference type="InterPro" id="IPR041069">
    <property type="entry name" value="FeoB_Cyto"/>
</dbReference>
<dbReference type="Pfam" id="PF07670">
    <property type="entry name" value="Gate"/>
    <property type="match status" value="2"/>
</dbReference>
<dbReference type="GO" id="GO:0005886">
    <property type="term" value="C:plasma membrane"/>
    <property type="evidence" value="ECO:0007669"/>
    <property type="project" value="UniProtKB-SubCell"/>
</dbReference>
<evidence type="ECO:0000256" key="4">
    <source>
        <dbReference type="ARBA" id="ARBA00022496"/>
    </source>
</evidence>
<dbReference type="Proteomes" id="UP000053911">
    <property type="component" value="Unassembled WGS sequence"/>
</dbReference>
<keyword evidence="6 17" id="KW-0812">Transmembrane</keyword>
<feature type="transmembrane region" description="Helical" evidence="17">
    <location>
        <begin position="657"/>
        <end position="679"/>
    </location>
</feature>
<feature type="binding site" evidence="15">
    <location>
        <begin position="132"/>
        <end position="135"/>
    </location>
    <ligand>
        <name>GTP</name>
        <dbReference type="ChEBI" id="CHEBI:37565"/>
        <label>1</label>
    </ligand>
</feature>
<dbReference type="GO" id="GO:0046872">
    <property type="term" value="F:metal ion binding"/>
    <property type="evidence" value="ECO:0007669"/>
    <property type="project" value="UniProtKB-KW"/>
</dbReference>
<feature type="transmembrane region" description="Helical" evidence="17">
    <location>
        <begin position="471"/>
        <end position="496"/>
    </location>
</feature>
<evidence type="ECO:0000256" key="10">
    <source>
        <dbReference type="ARBA" id="ARBA00023065"/>
    </source>
</evidence>
<dbReference type="OMA" id="YAFAMQC"/>
<keyword evidence="8 17" id="KW-1133">Transmembrane helix</keyword>
<keyword evidence="3" id="KW-1003">Cell membrane</keyword>
<dbReference type="InterPro" id="IPR011642">
    <property type="entry name" value="Gate_dom"/>
</dbReference>
<evidence type="ECO:0000256" key="15">
    <source>
        <dbReference type="PIRSR" id="PIRSR603373-1"/>
    </source>
</evidence>
<keyword evidence="4" id="KW-0410">Iron transport</keyword>
<keyword evidence="9" id="KW-0408">Iron</keyword>
<evidence type="ECO:0000256" key="12">
    <source>
        <dbReference type="ARBA" id="ARBA00023136"/>
    </source>
</evidence>
<evidence type="ECO:0000256" key="7">
    <source>
        <dbReference type="ARBA" id="ARBA00022741"/>
    </source>
</evidence>
<dbReference type="InterPro" id="IPR011640">
    <property type="entry name" value="Fe2_transport_prot_B_C"/>
</dbReference>
<feature type="domain" description="FeoB-type G" evidence="18">
    <location>
        <begin position="18"/>
        <end position="181"/>
    </location>
</feature>
<dbReference type="Pfam" id="PF02421">
    <property type="entry name" value="FeoB_N"/>
    <property type="match status" value="1"/>
</dbReference>
<evidence type="ECO:0000256" key="6">
    <source>
        <dbReference type="ARBA" id="ARBA00022692"/>
    </source>
</evidence>
<dbReference type="GO" id="GO:0005525">
    <property type="term" value="F:GTP binding"/>
    <property type="evidence" value="ECO:0007669"/>
    <property type="project" value="UniProtKB-KW"/>
</dbReference>
<evidence type="ECO:0000256" key="9">
    <source>
        <dbReference type="ARBA" id="ARBA00023004"/>
    </source>
</evidence>
<accession>A0A101EMU4</accession>
<evidence type="ECO:0000256" key="16">
    <source>
        <dbReference type="PIRSR" id="PIRSR603373-2"/>
    </source>
</evidence>
<dbReference type="SUPFAM" id="SSF52540">
    <property type="entry name" value="P-loop containing nucleoside triphosphate hydrolases"/>
    <property type="match status" value="1"/>
</dbReference>
<dbReference type="PANTHER" id="PTHR43185">
    <property type="entry name" value="FERROUS IRON TRANSPORT PROTEIN B"/>
    <property type="match status" value="1"/>
</dbReference>
<dbReference type="Pfam" id="PF17910">
    <property type="entry name" value="FeoB_Cyto"/>
    <property type="match status" value="1"/>
</dbReference>
<dbReference type="PROSITE" id="PS51711">
    <property type="entry name" value="G_FEOB"/>
    <property type="match status" value="1"/>
</dbReference>
<dbReference type="AlphaFoldDB" id="A0A101EMU4"/>
<keyword evidence="10" id="KW-0406">Ion transport</keyword>
<feature type="transmembrane region" description="Helical" evidence="17">
    <location>
        <begin position="405"/>
        <end position="427"/>
    </location>
</feature>
<dbReference type="RefSeq" id="WP_015848788.1">
    <property type="nucleotide sequence ID" value="NZ_LGFD01000005.1"/>
</dbReference>
<comment type="caution">
    <text evidence="19">The sequence shown here is derived from an EMBL/GenBank/DDBJ whole genome shotgun (WGS) entry which is preliminary data.</text>
</comment>
<dbReference type="InterPro" id="IPR027417">
    <property type="entry name" value="P-loop_NTPase"/>
</dbReference>
<dbReference type="EMBL" id="LGFD01000005">
    <property type="protein sequence ID" value="KUK18284.1"/>
    <property type="molecule type" value="Genomic_DNA"/>
</dbReference>
<dbReference type="NCBIfam" id="TIGR00437">
    <property type="entry name" value="feoB"/>
    <property type="match status" value="1"/>
</dbReference>
<dbReference type="CDD" id="cd01879">
    <property type="entry name" value="FeoB"/>
    <property type="match status" value="1"/>
</dbReference>
<feature type="transmembrane region" description="Helical" evidence="17">
    <location>
        <begin position="581"/>
        <end position="605"/>
    </location>
</feature>
<evidence type="ECO:0000256" key="13">
    <source>
        <dbReference type="ARBA" id="ARBA00031200"/>
    </source>
</evidence>
<dbReference type="GeneID" id="8095489"/>
<feature type="transmembrane region" description="Helical" evidence="17">
    <location>
        <begin position="529"/>
        <end position="548"/>
    </location>
</feature>
<reference evidence="20" key="1">
    <citation type="journal article" date="2015" name="MBio">
        <title>Genome-Resolved Metagenomic Analysis Reveals Roles for Candidate Phyla and Other Microbial Community Members in Biogeochemical Transformations in Oil Reservoirs.</title>
        <authorList>
            <person name="Hu P."/>
            <person name="Tom L."/>
            <person name="Singh A."/>
            <person name="Thomas B.C."/>
            <person name="Baker B.J."/>
            <person name="Piceno Y.M."/>
            <person name="Andersen G.L."/>
            <person name="Banfield J.F."/>
        </authorList>
    </citation>
    <scope>NUCLEOTIDE SEQUENCE [LARGE SCALE GENOMIC DNA]</scope>
</reference>
<dbReference type="PATRIC" id="fig|172049.5.peg.945"/>
<keyword evidence="16" id="KW-0479">Metal-binding</keyword>
<feature type="transmembrane region" description="Helical" evidence="17">
    <location>
        <begin position="439"/>
        <end position="465"/>
    </location>
</feature>
<evidence type="ECO:0000256" key="5">
    <source>
        <dbReference type="ARBA" id="ARBA00022519"/>
    </source>
</evidence>
<dbReference type="InterPro" id="IPR030389">
    <property type="entry name" value="G_FEOB_dom"/>
</dbReference>
<feature type="binding site" evidence="15">
    <location>
        <begin position="50"/>
        <end position="54"/>
    </location>
    <ligand>
        <name>GTP</name>
        <dbReference type="ChEBI" id="CHEBI:37565"/>
        <label>1</label>
    </ligand>
</feature>
<keyword evidence="2" id="KW-0813">Transport</keyword>
<organism evidence="19 20">
    <name type="scientific">Thermococcus sibiricus</name>
    <dbReference type="NCBI Taxonomy" id="172049"/>
    <lineage>
        <taxon>Archaea</taxon>
        <taxon>Methanobacteriati</taxon>
        <taxon>Methanobacteriota</taxon>
        <taxon>Thermococci</taxon>
        <taxon>Thermococcales</taxon>
        <taxon>Thermococcaceae</taxon>
        <taxon>Thermococcus</taxon>
    </lineage>
</organism>
<evidence type="ECO:0000256" key="1">
    <source>
        <dbReference type="ARBA" id="ARBA00004429"/>
    </source>
</evidence>
<dbReference type="Gene3D" id="3.40.50.300">
    <property type="entry name" value="P-loop containing nucleotide triphosphate hydrolases"/>
    <property type="match status" value="1"/>
</dbReference>
<feature type="transmembrane region" description="Helical" evidence="17">
    <location>
        <begin position="361"/>
        <end position="385"/>
    </location>
</feature>
<evidence type="ECO:0000256" key="17">
    <source>
        <dbReference type="SAM" id="Phobius"/>
    </source>
</evidence>
<feature type="binding site" evidence="15">
    <location>
        <begin position="71"/>
        <end position="74"/>
    </location>
    <ligand>
        <name>GTP</name>
        <dbReference type="ChEBI" id="CHEBI:37565"/>
        <label>1</label>
    </ligand>
</feature>
<dbReference type="GO" id="GO:0015093">
    <property type="term" value="F:ferrous iron transmembrane transporter activity"/>
    <property type="evidence" value="ECO:0007669"/>
    <property type="project" value="UniProtKB-UniRule"/>
</dbReference>
<feature type="transmembrane region" description="Helical" evidence="17">
    <location>
        <begin position="625"/>
        <end position="645"/>
    </location>
</feature>
<evidence type="ECO:0000256" key="14">
    <source>
        <dbReference type="NCBIfam" id="TIGR00437"/>
    </source>
</evidence>
<feature type="binding site" evidence="16">
    <location>
        <position position="37"/>
    </location>
    <ligand>
        <name>Mg(2+)</name>
        <dbReference type="ChEBI" id="CHEBI:18420"/>
        <label>2</label>
    </ligand>
</feature>
<feature type="binding site" evidence="16">
    <location>
        <position position="36"/>
    </location>
    <ligand>
        <name>Mg(2+)</name>
        <dbReference type="ChEBI" id="CHEBI:18420"/>
        <label>2</label>
    </ligand>
</feature>
<evidence type="ECO:0000256" key="3">
    <source>
        <dbReference type="ARBA" id="ARBA00022475"/>
    </source>
</evidence>
<comment type="subcellular location">
    <subcellularLocation>
        <location evidence="1">Cell inner membrane</location>
        <topology evidence="1">Multi-pass membrane protein</topology>
    </subcellularLocation>
</comment>
<dbReference type="PANTHER" id="PTHR43185:SF1">
    <property type="entry name" value="FE(2+) TRANSPORTER FEOB"/>
    <property type="match status" value="1"/>
</dbReference>
<dbReference type="FunFam" id="3.40.50.300:FF:000426">
    <property type="entry name" value="Ferrous iron transport protein B"/>
    <property type="match status" value="1"/>
</dbReference>
<evidence type="ECO:0000256" key="11">
    <source>
        <dbReference type="ARBA" id="ARBA00023134"/>
    </source>
</evidence>
<dbReference type="InterPro" id="IPR006073">
    <property type="entry name" value="GTP-bd"/>
</dbReference>
<keyword evidence="16" id="KW-0460">Magnesium</keyword>
<evidence type="ECO:0000259" key="18">
    <source>
        <dbReference type="PROSITE" id="PS51711"/>
    </source>
</evidence>
<feature type="binding site" evidence="15">
    <location>
        <begin position="25"/>
        <end position="32"/>
    </location>
    <ligand>
        <name>GTP</name>
        <dbReference type="ChEBI" id="CHEBI:37565"/>
        <label>1</label>
    </ligand>
</feature>
<proteinExistence type="predicted"/>
<evidence type="ECO:0000313" key="19">
    <source>
        <dbReference type="EMBL" id="KUK18284.1"/>
    </source>
</evidence>
<keyword evidence="11 15" id="KW-0342">GTP-binding</keyword>
<name>A0A101EMU4_9EURY</name>
<evidence type="ECO:0000313" key="20">
    <source>
        <dbReference type="Proteomes" id="UP000053911"/>
    </source>
</evidence>
<feature type="binding site" evidence="16">
    <location>
        <position position="39"/>
    </location>
    <ligand>
        <name>Mg(2+)</name>
        <dbReference type="ChEBI" id="CHEBI:18420"/>
        <label>2</label>
    </ligand>
</feature>
<sequence>MNECHDFKDISKNKKQGLKVIALAGNPNVGKTTIFNALTGLRQHVGNWPGVTVEKKEGILKYHNKEFLVVDLPGTYSLTANSIDELIARNFLLGGNANVVVDIVDSSSLMRNLFLTMEIFEMGIKNVIIALNKIDIAKKRGISFDVKKMEKVIGVPVIPMNAKNGEGIEELKAMISEMAEGKATTNPITPIYDEPIEREIGHISGILNETPLAQCYNVRWLAIKLLTRDQEVIKLVLNYLGSKKMDEILIHISELEKYYKHPLDIVIANQKYEFIDKLMHQFVIHFGEVHETFSDYIDKILTHPLYGIFSLFGVFYLLFRFVFTIGTPLQEFLDNTFVSFGQLIAPHIGNEALRGLIVDGIIGGVGSVLSFFPLVFLLFVAMSILEDSGYMARAATVMERIMRIFGLPGKSFIPMVLAFGCNVPAIMSTRTLEDERDRILTMLVNPLVPCSARMVVITFLAGAFFSEHKALVAVGVYAISLFLALLSALILGKFVIKGEENPFVMELPEYAIPSWKIALIHSWERSKEFLRKAGTVILFGSIAIWYLSSYPQAIGSGLSYAEKLGRVFEPFTMLMGLDWKAAVSLIFGIIAKENVIATYGVIYGIGENEEALIMLMRAAMTSLQAFVLALVTTLYIPCIATIGAIRAEGGNKWATVAVIYNLLLSSVIGVLVYNIGLFLDL</sequence>
<dbReference type="PRINTS" id="PR00326">
    <property type="entry name" value="GTP1OBG"/>
</dbReference>
<protein>
    <recommendedName>
        <fullName evidence="13 14">Ferrous iron transport protein B</fullName>
    </recommendedName>
</protein>
<keyword evidence="7 15" id="KW-0547">Nucleotide-binding</keyword>